<dbReference type="PANTHER" id="PTHR35794">
    <property type="entry name" value="CELL DIVISION PROTEIN DIVIVA"/>
    <property type="match status" value="1"/>
</dbReference>
<evidence type="ECO:0000256" key="4">
    <source>
        <dbReference type="ARBA" id="ARBA00023054"/>
    </source>
</evidence>
<protein>
    <submittedName>
        <fullName evidence="7">DivIVA domain-containing protein</fullName>
    </submittedName>
</protein>
<dbReference type="STRING" id="1276220.STAIW_v1c03020"/>
<dbReference type="KEGG" id="stai:STAIW_v1c03020"/>
<dbReference type="OrthoDB" id="389699at2"/>
<dbReference type="HOGENOM" id="CLU_140309_0_0_14"/>
<keyword evidence="8" id="KW-1185">Reference proteome</keyword>
<evidence type="ECO:0000256" key="3">
    <source>
        <dbReference type="ARBA" id="ARBA00022618"/>
    </source>
</evidence>
<proteinExistence type="predicted"/>
<dbReference type="Gene3D" id="6.10.250.660">
    <property type="match status" value="1"/>
</dbReference>
<dbReference type="InterPro" id="IPR019933">
    <property type="entry name" value="DivIVA_domain"/>
</dbReference>
<gene>
    <name evidence="7" type="ORF">STAIW_v1c03020</name>
</gene>
<keyword evidence="5" id="KW-0131">Cell cycle</keyword>
<dbReference type="GO" id="GO:0005737">
    <property type="term" value="C:cytoplasm"/>
    <property type="evidence" value="ECO:0007669"/>
    <property type="project" value="UniProtKB-SubCell"/>
</dbReference>
<dbReference type="Proteomes" id="UP000014984">
    <property type="component" value="Chromosome"/>
</dbReference>
<sequence>MADYIKLSKQEILDKDFEVEYKGYKVEEVDSFLDMIAEDYRIFLERDRQKDKKISDLENNLKVLSNELNETLATLKLSESQMEQLARAGLNSSAIIQRISKLEKENFNK</sequence>
<dbReference type="Pfam" id="PF05103">
    <property type="entry name" value="DivIVA"/>
    <property type="match status" value="1"/>
</dbReference>
<dbReference type="GO" id="GO:0051301">
    <property type="term" value="P:cell division"/>
    <property type="evidence" value="ECO:0007669"/>
    <property type="project" value="UniProtKB-KW"/>
</dbReference>
<dbReference type="NCBIfam" id="TIGR03544">
    <property type="entry name" value="DivI1A_domain"/>
    <property type="match status" value="1"/>
</dbReference>
<dbReference type="PATRIC" id="fig|1276220.3.peg.305"/>
<keyword evidence="4 6" id="KW-0175">Coiled coil</keyword>
<comment type="subcellular location">
    <subcellularLocation>
        <location evidence="1">Cytoplasm</location>
    </subcellularLocation>
</comment>
<dbReference type="AlphaFoldDB" id="S5LZ34"/>
<keyword evidence="2" id="KW-0963">Cytoplasm</keyword>
<evidence type="ECO:0000313" key="8">
    <source>
        <dbReference type="Proteomes" id="UP000014984"/>
    </source>
</evidence>
<organism evidence="7 8">
    <name type="scientific">Spiroplasma taiwanense CT-1</name>
    <dbReference type="NCBI Taxonomy" id="1276220"/>
    <lineage>
        <taxon>Bacteria</taxon>
        <taxon>Bacillati</taxon>
        <taxon>Mycoplasmatota</taxon>
        <taxon>Mollicutes</taxon>
        <taxon>Entomoplasmatales</taxon>
        <taxon>Spiroplasmataceae</taxon>
        <taxon>Spiroplasma</taxon>
    </lineage>
</organism>
<keyword evidence="3" id="KW-0132">Cell division</keyword>
<evidence type="ECO:0000313" key="7">
    <source>
        <dbReference type="EMBL" id="AGR40962.1"/>
    </source>
</evidence>
<evidence type="ECO:0000256" key="5">
    <source>
        <dbReference type="ARBA" id="ARBA00023306"/>
    </source>
</evidence>
<evidence type="ECO:0000256" key="1">
    <source>
        <dbReference type="ARBA" id="ARBA00004496"/>
    </source>
</evidence>
<dbReference type="RefSeq" id="WP_020834101.1">
    <property type="nucleotide sequence ID" value="NC_021846.1"/>
</dbReference>
<accession>S5LZ34</accession>
<evidence type="ECO:0000256" key="6">
    <source>
        <dbReference type="SAM" id="Coils"/>
    </source>
</evidence>
<name>S5LZ34_9MOLU</name>
<evidence type="ECO:0000256" key="2">
    <source>
        <dbReference type="ARBA" id="ARBA00022490"/>
    </source>
</evidence>
<dbReference type="EMBL" id="CP005074">
    <property type="protein sequence ID" value="AGR40962.1"/>
    <property type="molecule type" value="Genomic_DNA"/>
</dbReference>
<dbReference type="eggNOG" id="COG3599">
    <property type="taxonomic scope" value="Bacteria"/>
</dbReference>
<dbReference type="PANTHER" id="PTHR35794:SF1">
    <property type="entry name" value="CELL CYCLE PROTEIN GPSB"/>
    <property type="match status" value="1"/>
</dbReference>
<feature type="coiled-coil region" evidence="6">
    <location>
        <begin position="47"/>
        <end position="88"/>
    </location>
</feature>
<reference evidence="7 8" key="1">
    <citation type="journal article" date="2013" name="Genome Biol. Evol.">
        <title>Comparison of metabolic capacities and inference of gene content evolution in mosquito-associated Spiroplasma diminutum and S. taiwanense.</title>
        <authorList>
            <person name="Lo W.S."/>
            <person name="Ku C."/>
            <person name="Chen L.L."/>
            <person name="Chang T.H."/>
            <person name="Kuo C.H."/>
        </authorList>
    </citation>
    <scope>NUCLEOTIDE SEQUENCE [LARGE SCALE GENOMIC DNA]</scope>
    <source>
        <strain evidence="7">CT-1</strain>
    </source>
</reference>
<dbReference type="InterPro" id="IPR007793">
    <property type="entry name" value="DivIVA_fam"/>
</dbReference>